<proteinExistence type="inferred from homology"/>
<evidence type="ECO:0008006" key="5">
    <source>
        <dbReference type="Google" id="ProtNLM"/>
    </source>
</evidence>
<reference evidence="4" key="1">
    <citation type="submission" date="2013-08" db="EMBL/GenBank/DDBJ databases">
        <authorList>
            <person name="Mendez C."/>
            <person name="Richter M."/>
            <person name="Ferrer M."/>
            <person name="Sanchez J."/>
        </authorList>
    </citation>
    <scope>NUCLEOTIDE SEQUENCE</scope>
</reference>
<comment type="similarity">
    <text evidence="1">Belongs to the universal ribosomal protein uL3 family.</text>
</comment>
<name>T1C4R6_9ZZZZ</name>
<dbReference type="Pfam" id="PF00297">
    <property type="entry name" value="Ribosomal_L3"/>
    <property type="match status" value="1"/>
</dbReference>
<dbReference type="InterPro" id="IPR000597">
    <property type="entry name" value="Ribosomal_uL3"/>
</dbReference>
<dbReference type="Gene3D" id="2.40.30.10">
    <property type="entry name" value="Translation factors"/>
    <property type="match status" value="1"/>
</dbReference>
<protein>
    <recommendedName>
        <fullName evidence="5">50S ribosomal protein L3</fullName>
    </recommendedName>
</protein>
<dbReference type="Gene3D" id="4.10.960.10">
    <property type="entry name" value="Ribosomal protein L3, domain 3"/>
    <property type="match status" value="1"/>
</dbReference>
<dbReference type="AlphaFoldDB" id="T1C4R6"/>
<dbReference type="GO" id="GO:0003735">
    <property type="term" value="F:structural constituent of ribosome"/>
    <property type="evidence" value="ECO:0007669"/>
    <property type="project" value="InterPro"/>
</dbReference>
<dbReference type="GO" id="GO:1990904">
    <property type="term" value="C:ribonucleoprotein complex"/>
    <property type="evidence" value="ECO:0007669"/>
    <property type="project" value="UniProtKB-KW"/>
</dbReference>
<evidence type="ECO:0000256" key="3">
    <source>
        <dbReference type="ARBA" id="ARBA00023274"/>
    </source>
</evidence>
<feature type="non-terminal residue" evidence="4">
    <location>
        <position position="52"/>
    </location>
</feature>
<comment type="caution">
    <text evidence="4">The sequence shown here is derived from an EMBL/GenBank/DDBJ whole genome shotgun (WGS) entry which is preliminary data.</text>
</comment>
<dbReference type="InterPro" id="IPR009000">
    <property type="entry name" value="Transl_B-barrel_sf"/>
</dbReference>
<dbReference type="InterPro" id="IPR044892">
    <property type="entry name" value="Ribosomal_L3_dom_3_arc_sf"/>
</dbReference>
<dbReference type="SUPFAM" id="SSF50447">
    <property type="entry name" value="Translation proteins"/>
    <property type="match status" value="1"/>
</dbReference>
<keyword evidence="2" id="KW-0689">Ribosomal protein</keyword>
<reference evidence="4" key="2">
    <citation type="journal article" date="2014" name="ISME J.">
        <title>Microbial stratification in low pH oxic and suboxic macroscopic growths along an acid mine drainage.</title>
        <authorList>
            <person name="Mendez-Garcia C."/>
            <person name="Mesa V."/>
            <person name="Sprenger R.R."/>
            <person name="Richter M."/>
            <person name="Diez M.S."/>
            <person name="Solano J."/>
            <person name="Bargiela R."/>
            <person name="Golyshina O.V."/>
            <person name="Manteca A."/>
            <person name="Ramos J.L."/>
            <person name="Gallego J.R."/>
            <person name="Llorente I."/>
            <person name="Martins Dos Santos V.A."/>
            <person name="Jensen O.N."/>
            <person name="Pelaez A.I."/>
            <person name="Sanchez J."/>
            <person name="Ferrer M."/>
        </authorList>
    </citation>
    <scope>NUCLEOTIDE SEQUENCE</scope>
</reference>
<evidence type="ECO:0000256" key="1">
    <source>
        <dbReference type="ARBA" id="ARBA00006540"/>
    </source>
</evidence>
<keyword evidence="3" id="KW-0687">Ribonucleoprotein</keyword>
<dbReference type="EMBL" id="AUZX01000645">
    <property type="protein sequence ID" value="EQD80476.1"/>
    <property type="molecule type" value="Genomic_DNA"/>
</dbReference>
<sequence>MSTPHHPRRGSIGYYPRKRAKKMQGSIRSWPEIEGNPKLQAFAGYKVGMTHV</sequence>
<evidence type="ECO:0000256" key="2">
    <source>
        <dbReference type="ARBA" id="ARBA00022980"/>
    </source>
</evidence>
<accession>T1C4R6</accession>
<evidence type="ECO:0000313" key="4">
    <source>
        <dbReference type="EMBL" id="EQD80476.1"/>
    </source>
</evidence>
<organism evidence="4">
    <name type="scientific">mine drainage metagenome</name>
    <dbReference type="NCBI Taxonomy" id="410659"/>
    <lineage>
        <taxon>unclassified sequences</taxon>
        <taxon>metagenomes</taxon>
        <taxon>ecological metagenomes</taxon>
    </lineage>
</organism>
<dbReference type="GO" id="GO:0006412">
    <property type="term" value="P:translation"/>
    <property type="evidence" value="ECO:0007669"/>
    <property type="project" value="InterPro"/>
</dbReference>
<dbReference type="GO" id="GO:0005840">
    <property type="term" value="C:ribosome"/>
    <property type="evidence" value="ECO:0007669"/>
    <property type="project" value="UniProtKB-KW"/>
</dbReference>
<gene>
    <name evidence="4" type="ORF">B1A_00852</name>
</gene>